<evidence type="ECO:0000313" key="1">
    <source>
        <dbReference type="EMBL" id="VEL07302.1"/>
    </source>
</evidence>
<organism evidence="1 2">
    <name type="scientific">Protopolystoma xenopodis</name>
    <dbReference type="NCBI Taxonomy" id="117903"/>
    <lineage>
        <taxon>Eukaryota</taxon>
        <taxon>Metazoa</taxon>
        <taxon>Spiralia</taxon>
        <taxon>Lophotrochozoa</taxon>
        <taxon>Platyhelminthes</taxon>
        <taxon>Monogenea</taxon>
        <taxon>Polyopisthocotylea</taxon>
        <taxon>Polystomatidea</taxon>
        <taxon>Polystomatidae</taxon>
        <taxon>Protopolystoma</taxon>
    </lineage>
</organism>
<evidence type="ECO:0000313" key="2">
    <source>
        <dbReference type="Proteomes" id="UP000784294"/>
    </source>
</evidence>
<comment type="caution">
    <text evidence="1">The sequence shown here is derived from an EMBL/GenBank/DDBJ whole genome shotgun (WGS) entry which is preliminary data.</text>
</comment>
<protein>
    <submittedName>
        <fullName evidence="1">Uncharacterized protein</fullName>
    </submittedName>
</protein>
<proteinExistence type="predicted"/>
<dbReference type="EMBL" id="CAAALY010001444">
    <property type="protein sequence ID" value="VEL07302.1"/>
    <property type="molecule type" value="Genomic_DNA"/>
</dbReference>
<gene>
    <name evidence="1" type="ORF">PXEA_LOCUS742</name>
</gene>
<dbReference type="AlphaFoldDB" id="A0A3S5CGU5"/>
<keyword evidence="2" id="KW-1185">Reference proteome</keyword>
<name>A0A3S5CGU5_9PLAT</name>
<sequence>MVLRMAILTDDAGEKFENVPRPRFNFGNENADNGLRTRRLMALVRLILQHKRECIVDATVAVSISSKLGPRDPGGTGNRVVELKVSGFYVGAAS</sequence>
<dbReference type="Proteomes" id="UP000784294">
    <property type="component" value="Unassembled WGS sequence"/>
</dbReference>
<accession>A0A3S5CGU5</accession>
<reference evidence="1" key="1">
    <citation type="submission" date="2018-11" db="EMBL/GenBank/DDBJ databases">
        <authorList>
            <consortium name="Pathogen Informatics"/>
        </authorList>
    </citation>
    <scope>NUCLEOTIDE SEQUENCE</scope>
</reference>